<dbReference type="EMBL" id="WNWR01000054">
    <property type="protein sequence ID" value="KAE9992568.1"/>
    <property type="molecule type" value="Genomic_DNA"/>
</dbReference>
<dbReference type="AlphaFoldDB" id="A0A8H3VTB6"/>
<accession>A0A8H3VTB6</accession>
<organism evidence="2 3">
    <name type="scientific">Venturia inaequalis</name>
    <name type="common">Apple scab fungus</name>
    <dbReference type="NCBI Taxonomy" id="5025"/>
    <lineage>
        <taxon>Eukaryota</taxon>
        <taxon>Fungi</taxon>
        <taxon>Dikarya</taxon>
        <taxon>Ascomycota</taxon>
        <taxon>Pezizomycotina</taxon>
        <taxon>Dothideomycetes</taxon>
        <taxon>Pleosporomycetidae</taxon>
        <taxon>Venturiales</taxon>
        <taxon>Venturiaceae</taxon>
        <taxon>Venturia</taxon>
    </lineage>
</organism>
<proteinExistence type="predicted"/>
<protein>
    <submittedName>
        <fullName evidence="2">Uncharacterized protein</fullName>
    </submittedName>
</protein>
<keyword evidence="3" id="KW-1185">Reference proteome</keyword>
<reference evidence="2 3" key="1">
    <citation type="submission" date="2019-07" db="EMBL/GenBank/DDBJ databases">
        <title>Venturia inaequalis Genome Resource.</title>
        <authorList>
            <person name="Lichtner F.J."/>
        </authorList>
    </citation>
    <scope>NUCLEOTIDE SEQUENCE [LARGE SCALE GENOMIC DNA]</scope>
    <source>
        <strain evidence="2 3">DMI_063113</strain>
    </source>
</reference>
<feature type="region of interest" description="Disordered" evidence="1">
    <location>
        <begin position="837"/>
        <end position="889"/>
    </location>
</feature>
<evidence type="ECO:0000313" key="3">
    <source>
        <dbReference type="Proteomes" id="UP000490939"/>
    </source>
</evidence>
<evidence type="ECO:0000313" key="2">
    <source>
        <dbReference type="EMBL" id="KAE9992568.1"/>
    </source>
</evidence>
<dbReference type="Proteomes" id="UP000490939">
    <property type="component" value="Unassembled WGS sequence"/>
</dbReference>
<evidence type="ECO:0000256" key="1">
    <source>
        <dbReference type="SAM" id="MobiDB-lite"/>
    </source>
</evidence>
<feature type="compositionally biased region" description="Polar residues" evidence="1">
    <location>
        <begin position="879"/>
        <end position="889"/>
    </location>
</feature>
<sequence>MPSRAPSCRHVARSIYTSNFSPLWITDEVVDNAFDRFLRVSRTAKRYGSSVPGPLEAQRRLSKRRVAGLAAVGGPAAFDVGVLFGSGPPTRDELNWHAPATKEHTEYSQGTEPPSTVIETWTSILHRLQIHEAQRVRNEKVQKYLAQSNTARGKIKGSLSFEARLNKLHTLAEARTLAQEARECELMDPAEYSRRACKKLLANGVPDTVLLAYLKDPNLNLPQVHNVMEFIVYRQAQGLRISREFYTTLSQLLSLGMVQSPELLNILAVLPRLDLATIQNIWRGMKECRVVPDWSLCARRLLLRLNHKGLVDGSGNLKVELYRLAFPMRHSQTAEAPDLGHHLAYWVKSIHSQLPKKTDDIDRATLICIIAMVGRIKKQKHFLLATTASLLQEKPANDDHIPQWHSLISSWLLLLLDAKTSATALQARERDPRQLDQFFDMISEHLAPRDLIPFFETQATVYSSSIVAQAWLPRLCTATWSAADSVAIQRDLRLIPSTDLRSNDFTRPTDHFADIVIALSRRGYDYEAPMMAIADLCHGLYGVDGVFWLVKTWRYAQVRIIPEALGDILRTLAQTDSWAALALYTRARLWIGSNPELLPNLITKGASAHKILGLLVHKDPTNSVPLHLRDKPKNVLHHTRNTLVHVVADAFSRSHSVRTSSKGRRFKQLRTRQVFRNVYRAYRYLVTRQSPVRPLMARALVRAAIIRPLEQHEWVNTARVKFILEIVRRVEGEEVADELDKKIFLWRGKVRRFIVARESYLRRQRIDPQLERDTKEELRRKSREGQALRRRHYIIAAPVDGESDALSSLADAFSISPQFDESMDEASIAAEDETFVSQEALSDRDQVSHTRTLRLAHRTSLPTSEDLPSNYDHDDTTESLKSTNDGSLDLTTQESIASLPNPIPARRSPSAYSTGSLRGGIREELKRFSHSNLGLVRYEFIGRPEEEGSPLDIGYTGSLKRSTTPRGELGVQARDTANVY</sequence>
<comment type="caution">
    <text evidence="2">The sequence shown here is derived from an EMBL/GenBank/DDBJ whole genome shotgun (WGS) entry which is preliminary data.</text>
</comment>
<gene>
    <name evidence="2" type="ORF">EG327_008582</name>
</gene>
<name>A0A8H3VTB6_VENIN</name>